<dbReference type="Proteomes" id="UP000199647">
    <property type="component" value="Unassembled WGS sequence"/>
</dbReference>
<organism evidence="1 2">
    <name type="scientific">Faunimonas pinastri</name>
    <dbReference type="NCBI Taxonomy" id="1855383"/>
    <lineage>
        <taxon>Bacteria</taxon>
        <taxon>Pseudomonadati</taxon>
        <taxon>Pseudomonadota</taxon>
        <taxon>Alphaproteobacteria</taxon>
        <taxon>Hyphomicrobiales</taxon>
        <taxon>Afifellaceae</taxon>
        <taxon>Faunimonas</taxon>
    </lineage>
</organism>
<reference evidence="1 2" key="1">
    <citation type="submission" date="2016-10" db="EMBL/GenBank/DDBJ databases">
        <authorList>
            <person name="de Groot N.N."/>
        </authorList>
    </citation>
    <scope>NUCLEOTIDE SEQUENCE [LARGE SCALE GENOMIC DNA]</scope>
    <source>
        <strain evidence="1 2">A52C2</strain>
    </source>
</reference>
<dbReference type="RefSeq" id="WP_092498580.1">
    <property type="nucleotide sequence ID" value="NZ_FOFG01000014.1"/>
</dbReference>
<evidence type="ECO:0000313" key="1">
    <source>
        <dbReference type="EMBL" id="SER28286.1"/>
    </source>
</evidence>
<gene>
    <name evidence="1" type="ORF">SAMN05216548_11491</name>
</gene>
<dbReference type="STRING" id="1855383.SAMN05216548_11491"/>
<dbReference type="EMBL" id="FOFG01000014">
    <property type="protein sequence ID" value="SER28286.1"/>
    <property type="molecule type" value="Genomic_DNA"/>
</dbReference>
<dbReference type="AlphaFoldDB" id="A0A1H9MX46"/>
<protein>
    <submittedName>
        <fullName evidence="1">Uncharacterized protein</fullName>
    </submittedName>
</protein>
<keyword evidence="2" id="KW-1185">Reference proteome</keyword>
<proteinExistence type="predicted"/>
<name>A0A1H9MX46_9HYPH</name>
<evidence type="ECO:0000313" key="2">
    <source>
        <dbReference type="Proteomes" id="UP000199647"/>
    </source>
</evidence>
<accession>A0A1H9MX46</accession>
<sequence>MQLHDELRAILGKTVPLYGVDGMKFRLRDATFELVPDGKHARAIRPALEQKGGFASKPVAIVRPTSAFGTELPDGTHFQGLLLEDVFTTHTWAVFGGKSRSKPTGRLSRRVSSQVHYEVLDVPAIFDLRDEVGTITFEELGGLVQFTAEHMSHWDVIPQSVLDQALAKGRVQRKRIAIREEKERKARQAENPDWGLF</sequence>